<evidence type="ECO:0000256" key="1">
    <source>
        <dbReference type="SAM" id="MobiDB-lite"/>
    </source>
</evidence>
<protein>
    <submittedName>
        <fullName evidence="3">Uncharacterized protein</fullName>
    </submittedName>
</protein>
<sequence>MVKQAEKKPTKSIFGFFRRKSNKDNVEETKAVQTGNISEKMQENVAPKRKISSKHSLTTPPFEAKLNWDTGKLFMPEDEHTGSGKVNIQIQYGDTSINEQKQQQQQQEQQQPFMYKKNEMVQEAKTFNVESR</sequence>
<dbReference type="WBParaSite" id="nRc.2.0.1.t07638-RA">
    <property type="protein sequence ID" value="nRc.2.0.1.t07638-RA"/>
    <property type="gene ID" value="nRc.2.0.1.g07638"/>
</dbReference>
<dbReference type="AlphaFoldDB" id="A0A915I2F3"/>
<name>A0A915I2F3_ROMCU</name>
<keyword evidence="2" id="KW-1185">Reference proteome</keyword>
<evidence type="ECO:0000313" key="3">
    <source>
        <dbReference type="WBParaSite" id="nRc.2.0.1.t07638-RA"/>
    </source>
</evidence>
<accession>A0A915I2F3</accession>
<dbReference type="Proteomes" id="UP000887565">
    <property type="component" value="Unplaced"/>
</dbReference>
<reference evidence="3" key="1">
    <citation type="submission" date="2022-11" db="UniProtKB">
        <authorList>
            <consortium name="WormBaseParasite"/>
        </authorList>
    </citation>
    <scope>IDENTIFICATION</scope>
</reference>
<feature type="region of interest" description="Disordered" evidence="1">
    <location>
        <begin position="1"/>
        <end position="63"/>
    </location>
</feature>
<proteinExistence type="predicted"/>
<evidence type="ECO:0000313" key="2">
    <source>
        <dbReference type="Proteomes" id="UP000887565"/>
    </source>
</evidence>
<organism evidence="2 3">
    <name type="scientific">Romanomermis culicivorax</name>
    <name type="common">Nematode worm</name>
    <dbReference type="NCBI Taxonomy" id="13658"/>
    <lineage>
        <taxon>Eukaryota</taxon>
        <taxon>Metazoa</taxon>
        <taxon>Ecdysozoa</taxon>
        <taxon>Nematoda</taxon>
        <taxon>Enoplea</taxon>
        <taxon>Dorylaimia</taxon>
        <taxon>Mermithida</taxon>
        <taxon>Mermithoidea</taxon>
        <taxon>Mermithidae</taxon>
        <taxon>Romanomermis</taxon>
    </lineage>
</organism>